<proteinExistence type="inferred from homology"/>
<gene>
    <name evidence="4" type="ORF">LTR16_002003</name>
</gene>
<dbReference type="Pfam" id="PF00400">
    <property type="entry name" value="WD40"/>
    <property type="match status" value="2"/>
</dbReference>
<evidence type="ECO:0000313" key="4">
    <source>
        <dbReference type="EMBL" id="KAK5129673.1"/>
    </source>
</evidence>
<feature type="region of interest" description="Disordered" evidence="3">
    <location>
        <begin position="285"/>
        <end position="346"/>
    </location>
</feature>
<keyword evidence="2" id="KW-0853">WD repeat</keyword>
<dbReference type="SUPFAM" id="SSF50978">
    <property type="entry name" value="WD40 repeat-like"/>
    <property type="match status" value="1"/>
</dbReference>
<evidence type="ECO:0000313" key="5">
    <source>
        <dbReference type="Proteomes" id="UP001357485"/>
    </source>
</evidence>
<dbReference type="InterPro" id="IPR001680">
    <property type="entry name" value="WD40_rpt"/>
</dbReference>
<evidence type="ECO:0000256" key="1">
    <source>
        <dbReference type="ARBA" id="ARBA00009890"/>
    </source>
</evidence>
<feature type="compositionally biased region" description="Acidic residues" evidence="3">
    <location>
        <begin position="1320"/>
        <end position="1329"/>
    </location>
</feature>
<evidence type="ECO:0000256" key="3">
    <source>
        <dbReference type="SAM" id="MobiDB-lite"/>
    </source>
</evidence>
<feature type="compositionally biased region" description="Basic and acidic residues" evidence="3">
    <location>
        <begin position="1169"/>
        <end position="1189"/>
    </location>
</feature>
<feature type="region of interest" description="Disordered" evidence="3">
    <location>
        <begin position="1158"/>
        <end position="1189"/>
    </location>
</feature>
<dbReference type="PANTHER" id="PTHR19842:SF2">
    <property type="entry name" value="WD REPEAT PROTEIN (AFU_ORTHOLOGUE AFUA_5G04300)"/>
    <property type="match status" value="1"/>
</dbReference>
<accession>A0ABR0KTL0</accession>
<dbReference type="SMART" id="SM00320">
    <property type="entry name" value="WD40"/>
    <property type="match status" value="6"/>
</dbReference>
<dbReference type="InterPro" id="IPR036322">
    <property type="entry name" value="WD40_repeat_dom_sf"/>
</dbReference>
<feature type="region of interest" description="Disordered" evidence="3">
    <location>
        <begin position="1306"/>
        <end position="1329"/>
    </location>
</feature>
<feature type="region of interest" description="Disordered" evidence="3">
    <location>
        <begin position="398"/>
        <end position="453"/>
    </location>
</feature>
<feature type="compositionally biased region" description="Polar residues" evidence="3">
    <location>
        <begin position="430"/>
        <end position="444"/>
    </location>
</feature>
<name>A0ABR0KTL0_9PEZI</name>
<feature type="compositionally biased region" description="Polar residues" evidence="3">
    <location>
        <begin position="398"/>
        <end position="410"/>
    </location>
</feature>
<dbReference type="Gene3D" id="2.130.10.10">
    <property type="entry name" value="YVTN repeat-like/Quinoprotein amine dehydrogenase"/>
    <property type="match status" value="1"/>
</dbReference>
<feature type="compositionally biased region" description="Polar residues" evidence="3">
    <location>
        <begin position="336"/>
        <end position="345"/>
    </location>
</feature>
<dbReference type="PROSITE" id="PS50082">
    <property type="entry name" value="WD_REPEATS_2"/>
    <property type="match status" value="1"/>
</dbReference>
<feature type="non-terminal residue" evidence="4">
    <location>
        <position position="1329"/>
    </location>
</feature>
<sequence>MHRSVPQPASHGTSASYTAIKKHTTRVIRELSHGAHASSASHFQARLEKDAMLSADDQLPLFIGELESAQHIESETHRSVNGRQGISSTHRPLVSSAKVSVKAGPFQLADRNVTKRKTDVESPDSSQGSGQKRAKLGYVSQDTEGKGSSLLKTPGRSFGRVMTSLSQSSSISTLSVIPHIGAQTGTCREECCRPFTGTLTNPFDLDTFTSVVEETKVPQNNYSAPGDRHTQKEDGIVIQLRTMGVSWSEITKEHFPERALHSVESRWSKRLKPFLNDRQDGLLGARENIASRKSSENRLTANERPMGPSSTESREAPRRSSRRASAASYDLASVSHAPNESSSPLLTCKGAVEGAKSLPASSTVQTVRERHGKPWNATFTTAKKSLRLESRDLALDTSLETSESSANTAGTPLLPCSSRSSTAIGYDPQPVSTKSRQSKRNGMNNEGVPNRPYVPVKHREMLRKSIRGDKWGATLMGSWTRQTIHVDFSGSELTALRNAVKTTLRVSNPSSRDRLHQTSTELLKDVTQAQLHTIVQRLRSEGKLKYRREEDIKSCLEDAAYGALDCVPRRQFLVKGGHCLVHQDRPLQSSAGSLLRQREHGSGWERGWRSSMRGIPIELRNQVHDTLGSLLSFTGTSSDVGAVAWAPHGDMFAAGSYATTDRDSMQYNRPNNLLLGDVRHKTLQELPEHHVKRQRQDKGVNAMATMHQSQDPRLFMTVTMVAFSPDGDSMYSAGYDKTVRAFDVRSGIHHATCTMEAIHKGSVDLIAVSNDGVLATGCQRVDKNSIKVLRCSTSEFEKLCSFSSQKAADRPETKTYPSGLKWGVQSFFKDWLLAGFSSHSTSEERATYGETCVWDVETQQQILVTPNSRNVFDVAWNPSPGSASSSFAVGSVAGSGVNRGTRSVVRLYNPRSTRFGTTCEFECPALDMNDVVWCPHDDNLIAASCTDGKTYIWDARRPDDILHTFAHSTPLLEHWEDQPREVADTGVRFAAWGDNRTRFYTGSSDGVVKAWNPYLAAEDAHVRDVVTLNSGVMSGAFSPDFCSLLVGEVNGSINVLSVGQGDKGIKDARPFTLKALPVDVAGQPETTGALDPTSGTAIANDLIETGQIVLRSLGSLPIRQAVQGPRYNGPLDRSDEAPALRAKASIFQRNELIKSESNAGATPCALPHSDSKPKFAEEETGDSGRSRDRIPGVLRSAHLTGARANQSAGRLLDTGLSRYCTQCGQPARPRIGEEDETDTNEVLCERCSFSCFRCSGTASITAATGRVVCSACKLTWTADTLGYELLERESQTVVDPFVRSSGCRSRQAWGASGRSGGADGDADADADAD</sequence>
<dbReference type="InterPro" id="IPR015943">
    <property type="entry name" value="WD40/YVTN_repeat-like_dom_sf"/>
</dbReference>
<comment type="similarity">
    <text evidence="1">Belongs to the WD repeat LST8 family.</text>
</comment>
<dbReference type="Proteomes" id="UP001357485">
    <property type="component" value="Unassembled WGS sequence"/>
</dbReference>
<evidence type="ECO:0008006" key="6">
    <source>
        <dbReference type="Google" id="ProtNLM"/>
    </source>
</evidence>
<dbReference type="InterPro" id="IPR037588">
    <property type="entry name" value="MLST8"/>
</dbReference>
<dbReference type="PANTHER" id="PTHR19842">
    <property type="entry name" value="G BETA-LIKE PROTEIN GBL"/>
    <property type="match status" value="1"/>
</dbReference>
<comment type="caution">
    <text evidence="4">The sequence shown here is derived from an EMBL/GenBank/DDBJ whole genome shotgun (WGS) entry which is preliminary data.</text>
</comment>
<protein>
    <recommendedName>
        <fullName evidence="6">Myb-like domain-containing protein</fullName>
    </recommendedName>
</protein>
<feature type="region of interest" description="Disordered" evidence="3">
    <location>
        <begin position="74"/>
        <end position="155"/>
    </location>
</feature>
<organism evidence="4 5">
    <name type="scientific">Cryomyces antarcticus</name>
    <dbReference type="NCBI Taxonomy" id="329879"/>
    <lineage>
        <taxon>Eukaryota</taxon>
        <taxon>Fungi</taxon>
        <taxon>Dikarya</taxon>
        <taxon>Ascomycota</taxon>
        <taxon>Pezizomycotina</taxon>
        <taxon>Dothideomycetes</taxon>
        <taxon>Dothideomycetes incertae sedis</taxon>
        <taxon>Cryomyces</taxon>
    </lineage>
</organism>
<dbReference type="EMBL" id="JAVRRA010024756">
    <property type="protein sequence ID" value="KAK5129673.1"/>
    <property type="molecule type" value="Genomic_DNA"/>
</dbReference>
<feature type="compositionally biased region" description="Polar residues" evidence="3">
    <location>
        <begin position="79"/>
        <end position="90"/>
    </location>
</feature>
<reference evidence="4 5" key="1">
    <citation type="submission" date="2023-08" db="EMBL/GenBank/DDBJ databases">
        <title>Black Yeasts Isolated from many extreme environments.</title>
        <authorList>
            <person name="Coleine C."/>
            <person name="Stajich J.E."/>
            <person name="Selbmann L."/>
        </authorList>
    </citation>
    <scope>NUCLEOTIDE SEQUENCE [LARGE SCALE GENOMIC DNA]</scope>
    <source>
        <strain evidence="4 5">CCFEE 536</strain>
    </source>
</reference>
<feature type="repeat" description="WD" evidence="2">
    <location>
        <begin position="718"/>
        <end position="752"/>
    </location>
</feature>
<keyword evidence="5" id="KW-1185">Reference proteome</keyword>
<evidence type="ECO:0000256" key="2">
    <source>
        <dbReference type="PROSITE-ProRule" id="PRU00221"/>
    </source>
</evidence>